<dbReference type="GO" id="GO:0006351">
    <property type="term" value="P:DNA-templated transcription"/>
    <property type="evidence" value="ECO:0007669"/>
    <property type="project" value="InterPro"/>
</dbReference>
<feature type="region of interest" description="Disordered" evidence="6">
    <location>
        <begin position="1"/>
        <end position="27"/>
    </location>
</feature>
<keyword evidence="5" id="KW-0539">Nucleus</keyword>
<dbReference type="CDD" id="cd12148">
    <property type="entry name" value="fungal_TF_MHR"/>
    <property type="match status" value="1"/>
</dbReference>
<dbReference type="AlphaFoldDB" id="A0A9W9S2U4"/>
<evidence type="ECO:0000256" key="4">
    <source>
        <dbReference type="ARBA" id="ARBA00023163"/>
    </source>
</evidence>
<evidence type="ECO:0000313" key="9">
    <source>
        <dbReference type="Proteomes" id="UP001147782"/>
    </source>
</evidence>
<dbReference type="OrthoDB" id="3362851at2759"/>
<dbReference type="PANTHER" id="PTHR47338:SF10">
    <property type="entry name" value="TRANSCRIPTION FACTOR DOMAIN-CONTAINING PROTEIN-RELATED"/>
    <property type="match status" value="1"/>
</dbReference>
<evidence type="ECO:0000256" key="1">
    <source>
        <dbReference type="ARBA" id="ARBA00004123"/>
    </source>
</evidence>
<accession>A0A9W9S2U4</accession>
<keyword evidence="4" id="KW-0804">Transcription</keyword>
<dbReference type="GO" id="GO:0008270">
    <property type="term" value="F:zinc ion binding"/>
    <property type="evidence" value="ECO:0007669"/>
    <property type="project" value="InterPro"/>
</dbReference>
<dbReference type="PANTHER" id="PTHR47338">
    <property type="entry name" value="ZN(II)2CYS6 TRANSCRIPTION FACTOR (EUROFUNG)-RELATED"/>
    <property type="match status" value="1"/>
</dbReference>
<dbReference type="EMBL" id="JAPZBS010000005">
    <property type="protein sequence ID" value="KAJ5371013.1"/>
    <property type="molecule type" value="Genomic_DNA"/>
</dbReference>
<keyword evidence="9" id="KW-1185">Reference proteome</keyword>
<dbReference type="GeneID" id="81439213"/>
<evidence type="ECO:0000259" key="7">
    <source>
        <dbReference type="SMART" id="SM00906"/>
    </source>
</evidence>
<reference evidence="8" key="2">
    <citation type="journal article" date="2023" name="IMA Fungus">
        <title>Comparative genomic study of the Penicillium genus elucidates a diverse pangenome and 15 lateral gene transfer events.</title>
        <authorList>
            <person name="Petersen C."/>
            <person name="Sorensen T."/>
            <person name="Nielsen M.R."/>
            <person name="Sondergaard T.E."/>
            <person name="Sorensen J.L."/>
            <person name="Fitzpatrick D.A."/>
            <person name="Frisvad J.C."/>
            <person name="Nielsen K.L."/>
        </authorList>
    </citation>
    <scope>NUCLEOTIDE SEQUENCE</scope>
    <source>
        <strain evidence="8">IBT 29864</strain>
    </source>
</reference>
<dbReference type="SMART" id="SM00906">
    <property type="entry name" value="Fungal_trans"/>
    <property type="match status" value="1"/>
</dbReference>
<dbReference type="InterPro" id="IPR007219">
    <property type="entry name" value="XnlR_reg_dom"/>
</dbReference>
<name>A0A9W9S2U4_9EURO</name>
<dbReference type="Pfam" id="PF04082">
    <property type="entry name" value="Fungal_trans"/>
    <property type="match status" value="1"/>
</dbReference>
<dbReference type="Proteomes" id="UP001147782">
    <property type="component" value="Unassembled WGS sequence"/>
</dbReference>
<dbReference type="GO" id="GO:0003677">
    <property type="term" value="F:DNA binding"/>
    <property type="evidence" value="ECO:0007669"/>
    <property type="project" value="InterPro"/>
</dbReference>
<feature type="domain" description="Xylanolytic transcriptional activator regulatory" evidence="7">
    <location>
        <begin position="176"/>
        <end position="256"/>
    </location>
</feature>
<keyword evidence="3" id="KW-0805">Transcription regulation</keyword>
<evidence type="ECO:0000256" key="6">
    <source>
        <dbReference type="SAM" id="MobiDB-lite"/>
    </source>
</evidence>
<gene>
    <name evidence="8" type="ORF">N7496_007105</name>
</gene>
<dbReference type="RefSeq" id="XP_056555447.1">
    <property type="nucleotide sequence ID" value="XM_056700034.1"/>
</dbReference>
<organism evidence="8 9">
    <name type="scientific">Penicillium cataractarum</name>
    <dbReference type="NCBI Taxonomy" id="2100454"/>
    <lineage>
        <taxon>Eukaryota</taxon>
        <taxon>Fungi</taxon>
        <taxon>Dikarya</taxon>
        <taxon>Ascomycota</taxon>
        <taxon>Pezizomycotina</taxon>
        <taxon>Eurotiomycetes</taxon>
        <taxon>Eurotiomycetidae</taxon>
        <taxon>Eurotiales</taxon>
        <taxon>Aspergillaceae</taxon>
        <taxon>Penicillium</taxon>
    </lineage>
</organism>
<comment type="caution">
    <text evidence="8">The sequence shown here is derived from an EMBL/GenBank/DDBJ whole genome shotgun (WGS) entry which is preliminary data.</text>
</comment>
<dbReference type="GO" id="GO:0000981">
    <property type="term" value="F:DNA-binding transcription factor activity, RNA polymerase II-specific"/>
    <property type="evidence" value="ECO:0007669"/>
    <property type="project" value="InterPro"/>
</dbReference>
<sequence>MLTTSVTHLAHKRCNGPPREGLSGDESAPALEGRILQDPLRFSPSVATTNQTATKVSQIATQLHFIPEQTEYLLESYFDIVQDANPIFSKELFFHRYRSSQCSEDLISTILVITAKLTGFTVNKDDPLSLDTRLDHILSSSILEDDLIGDVLSLDQFRKAYLLAFYEFHQFPGHQAWLRVGRVTRMAYRIGLDRLDHIRTLYPDWNTVGQEDLQEWRSLWWCLYRLDAYSNLSSGTPYLIDDTVIRTSFIQSHTAAITNAYPELFLPPNSEDLSKVLLATSSSPETLLRNVHNITIAILRQAGLVIRLNLLRSQEGIVSQVAKVERQLATIRLALPPGWLNPRRNAFSNESHADHHARTITVLHLRMAQLLLSIADPGLRQGNEWLLSWQHVLETCQDIASIADQWDSSFCLAIDPAISFTIFTAMIFLDLHKKTTIMVEHNHSSDIDHHITVLHLQLQHFAKIWTLPRLLKRMSSEHTY</sequence>
<proteinExistence type="predicted"/>
<reference evidence="8" key="1">
    <citation type="submission" date="2022-11" db="EMBL/GenBank/DDBJ databases">
        <authorList>
            <person name="Petersen C."/>
        </authorList>
    </citation>
    <scope>NUCLEOTIDE SEQUENCE</scope>
    <source>
        <strain evidence="8">IBT 29864</strain>
    </source>
</reference>
<dbReference type="InterPro" id="IPR050815">
    <property type="entry name" value="TF_fung"/>
</dbReference>
<evidence type="ECO:0000256" key="5">
    <source>
        <dbReference type="ARBA" id="ARBA00023242"/>
    </source>
</evidence>
<evidence type="ECO:0000256" key="3">
    <source>
        <dbReference type="ARBA" id="ARBA00023015"/>
    </source>
</evidence>
<dbReference type="GO" id="GO:0005634">
    <property type="term" value="C:nucleus"/>
    <property type="evidence" value="ECO:0007669"/>
    <property type="project" value="UniProtKB-SubCell"/>
</dbReference>
<protein>
    <recommendedName>
        <fullName evidence="7">Xylanolytic transcriptional activator regulatory domain-containing protein</fullName>
    </recommendedName>
</protein>
<evidence type="ECO:0000313" key="8">
    <source>
        <dbReference type="EMBL" id="KAJ5371013.1"/>
    </source>
</evidence>
<evidence type="ECO:0000256" key="2">
    <source>
        <dbReference type="ARBA" id="ARBA00022723"/>
    </source>
</evidence>
<keyword evidence="2" id="KW-0479">Metal-binding</keyword>
<comment type="subcellular location">
    <subcellularLocation>
        <location evidence="1">Nucleus</location>
    </subcellularLocation>
</comment>